<name>A0ABT2IFS1_9FLAO</name>
<evidence type="ECO:0000259" key="1">
    <source>
        <dbReference type="Pfam" id="PF01841"/>
    </source>
</evidence>
<gene>
    <name evidence="2" type="ORF">NZD88_08115</name>
</gene>
<dbReference type="Proteomes" id="UP001142057">
    <property type="component" value="Unassembled WGS sequence"/>
</dbReference>
<evidence type="ECO:0000313" key="3">
    <source>
        <dbReference type="Proteomes" id="UP001142057"/>
    </source>
</evidence>
<dbReference type="InterPro" id="IPR038765">
    <property type="entry name" value="Papain-like_cys_pep_sf"/>
</dbReference>
<proteinExistence type="predicted"/>
<sequence length="360" mass="41314">MSQFNSTIHLIGRHPEIARNEDFIQWNNVHGSQIWHETEPDSEGIFDIVIQSPDKNDIIAFHLKQIKSQNETGIKSEILEYKTFDLLNSKSNRLFSLIEANRIAKSKKNILAIRPKIDWTQNEISWEIDLLENQTVEKYISNNNQLIKINTLKLPQKTIPSTTAPAYNDWLEENELHHLNKYRALALQWGSPAITVSDKVFRVFLKTKEKMLYDGNILHIGEFTWADNLVIDQLGYRGICDEWAVIQITMLRALGIPSVLKFLTFNYNGKPAAHACVEWLDNGTWKHLDALWDAYDNKSVYRQNGATNVMVMDANSPKDNVYNGNAWGVPDVNGDGKLYPYGDFIINPAYPGNQRPGYSY</sequence>
<reference evidence="2" key="1">
    <citation type="submission" date="2022-08" db="EMBL/GenBank/DDBJ databases">
        <title>Chryseobacterium antibioticum,isolated from the rhizosphere soil of Pyrola in Tibet.</title>
        <authorList>
            <person name="Kan Y."/>
        </authorList>
    </citation>
    <scope>NUCLEOTIDE SEQUENCE</scope>
    <source>
        <strain evidence="2">Pc2-12</strain>
    </source>
</reference>
<dbReference type="Gene3D" id="3.10.620.30">
    <property type="match status" value="1"/>
</dbReference>
<feature type="domain" description="Transglutaminase-like" evidence="1">
    <location>
        <begin position="197"/>
        <end position="290"/>
    </location>
</feature>
<dbReference type="SUPFAM" id="SSF54001">
    <property type="entry name" value="Cysteine proteinases"/>
    <property type="match status" value="1"/>
</dbReference>
<protein>
    <submittedName>
        <fullName evidence="2">Transglutaminase-like domain-containing protein</fullName>
    </submittedName>
</protein>
<keyword evidence="3" id="KW-1185">Reference proteome</keyword>
<dbReference type="EMBL" id="JANZQH010000003">
    <property type="protein sequence ID" value="MCT2407500.1"/>
    <property type="molecule type" value="Genomic_DNA"/>
</dbReference>
<dbReference type="InterPro" id="IPR002931">
    <property type="entry name" value="Transglutaminase-like"/>
</dbReference>
<organism evidence="2 3">
    <name type="scientific">Chryseobacterium pyrolae</name>
    <dbReference type="NCBI Taxonomy" id="2987481"/>
    <lineage>
        <taxon>Bacteria</taxon>
        <taxon>Pseudomonadati</taxon>
        <taxon>Bacteroidota</taxon>
        <taxon>Flavobacteriia</taxon>
        <taxon>Flavobacteriales</taxon>
        <taxon>Weeksellaceae</taxon>
        <taxon>Chryseobacterium group</taxon>
        <taxon>Chryseobacterium</taxon>
    </lineage>
</organism>
<dbReference type="Pfam" id="PF01841">
    <property type="entry name" value="Transglut_core"/>
    <property type="match status" value="1"/>
</dbReference>
<comment type="caution">
    <text evidence="2">The sequence shown here is derived from an EMBL/GenBank/DDBJ whole genome shotgun (WGS) entry which is preliminary data.</text>
</comment>
<accession>A0ABT2IFS1</accession>
<evidence type="ECO:0000313" key="2">
    <source>
        <dbReference type="EMBL" id="MCT2407500.1"/>
    </source>
</evidence>
<dbReference type="RefSeq" id="WP_259828655.1">
    <property type="nucleotide sequence ID" value="NZ_JANZQH010000003.1"/>
</dbReference>